<organism evidence="2 3">
    <name type="scientific">Caldimonas thermodepolymerans</name>
    <dbReference type="NCBI Taxonomy" id="215580"/>
    <lineage>
        <taxon>Bacteria</taxon>
        <taxon>Pseudomonadati</taxon>
        <taxon>Pseudomonadota</taxon>
        <taxon>Betaproteobacteria</taxon>
        <taxon>Burkholderiales</taxon>
        <taxon>Sphaerotilaceae</taxon>
        <taxon>Caldimonas</taxon>
    </lineage>
</organism>
<evidence type="ECO:0000313" key="2">
    <source>
        <dbReference type="EMBL" id="PPE68805.1"/>
    </source>
</evidence>
<evidence type="ECO:0000313" key="3">
    <source>
        <dbReference type="Proteomes" id="UP000239406"/>
    </source>
</evidence>
<dbReference type="Proteomes" id="UP000239406">
    <property type="component" value="Unassembled WGS sequence"/>
</dbReference>
<dbReference type="EMBL" id="PSNY01000019">
    <property type="protein sequence ID" value="PPE68805.1"/>
    <property type="molecule type" value="Genomic_DNA"/>
</dbReference>
<protein>
    <submittedName>
        <fullName evidence="2">Uncharacterized protein</fullName>
    </submittedName>
</protein>
<accession>A0A2S5T1A5</accession>
<evidence type="ECO:0000256" key="1">
    <source>
        <dbReference type="SAM" id="MobiDB-lite"/>
    </source>
</evidence>
<gene>
    <name evidence="2" type="ORF">C1702_15110</name>
</gene>
<name>A0A2S5T1A5_9BURK</name>
<feature type="region of interest" description="Disordered" evidence="1">
    <location>
        <begin position="1"/>
        <end position="80"/>
    </location>
</feature>
<dbReference type="AlphaFoldDB" id="A0A2S5T1A5"/>
<keyword evidence="3" id="KW-1185">Reference proteome</keyword>
<sequence length="80" mass="8271">MPHICGSGCSEAHTAGRSGRPNSRHLSRSSSCTQGTPAGLPSGMPGIGLEMEGAIQQAAQPGRQFMGRRRVRNVGVSSPL</sequence>
<proteinExistence type="predicted"/>
<reference evidence="2 3" key="1">
    <citation type="submission" date="2018-02" db="EMBL/GenBank/DDBJ databases">
        <title>Reclassifiation of [Polyangium] brachysporum DSM 7029 as Guopingzhaonella breviflexa gen. nov., sp. nov., a member of the family Comamonadaceae.</title>
        <authorList>
            <person name="Tang B."/>
        </authorList>
    </citation>
    <scope>NUCLEOTIDE SEQUENCE [LARGE SCALE GENOMIC DNA]</scope>
    <source>
        <strain evidence="2 3">DSM 15344</strain>
    </source>
</reference>
<comment type="caution">
    <text evidence="2">The sequence shown here is derived from an EMBL/GenBank/DDBJ whole genome shotgun (WGS) entry which is preliminary data.</text>
</comment>